<dbReference type="PANTHER" id="PTHR11647">
    <property type="entry name" value="HYDRANTOINASE/DIHYDROPYRIMIDINASE FAMILY MEMBER"/>
    <property type="match status" value="1"/>
</dbReference>
<dbReference type="InterPro" id="IPR006311">
    <property type="entry name" value="TAT_signal"/>
</dbReference>
<dbReference type="GO" id="GO:0016812">
    <property type="term" value="F:hydrolase activity, acting on carbon-nitrogen (but not peptide) bonds, in cyclic amides"/>
    <property type="evidence" value="ECO:0007669"/>
    <property type="project" value="TreeGrafter"/>
</dbReference>
<gene>
    <name evidence="3" type="ORF">F9B85_05080</name>
</gene>
<dbReference type="InterPro" id="IPR006680">
    <property type="entry name" value="Amidohydro-rel"/>
</dbReference>
<name>A0A6I0F3I5_9FIRM</name>
<dbReference type="SUPFAM" id="SSF51556">
    <property type="entry name" value="Metallo-dependent hydrolases"/>
    <property type="match status" value="1"/>
</dbReference>
<proteinExistence type="predicted"/>
<comment type="caution">
    <text evidence="3">The sequence shown here is derived from an EMBL/GenBank/DDBJ whole genome shotgun (WGS) entry which is preliminary data.</text>
</comment>
<dbReference type="PROSITE" id="PS51318">
    <property type="entry name" value="TAT"/>
    <property type="match status" value="1"/>
</dbReference>
<keyword evidence="4" id="KW-1185">Reference proteome</keyword>
<feature type="domain" description="Amidohydrolase-related" evidence="2">
    <location>
        <begin position="154"/>
        <end position="462"/>
    </location>
</feature>
<dbReference type="Proteomes" id="UP000468766">
    <property type="component" value="Unassembled WGS sequence"/>
</dbReference>
<dbReference type="AlphaFoldDB" id="A0A6I0F3I5"/>
<dbReference type="EMBL" id="WBXO01000003">
    <property type="protein sequence ID" value="KAB2953287.1"/>
    <property type="molecule type" value="Genomic_DNA"/>
</dbReference>
<dbReference type="InterPro" id="IPR032466">
    <property type="entry name" value="Metal_Hydrolase"/>
</dbReference>
<evidence type="ECO:0000259" key="2">
    <source>
        <dbReference type="Pfam" id="PF01979"/>
    </source>
</evidence>
<organism evidence="3 4">
    <name type="scientific">Heliorestis acidaminivorans</name>
    <dbReference type="NCBI Taxonomy" id="553427"/>
    <lineage>
        <taxon>Bacteria</taxon>
        <taxon>Bacillati</taxon>
        <taxon>Bacillota</taxon>
        <taxon>Clostridia</taxon>
        <taxon>Eubacteriales</taxon>
        <taxon>Heliobacteriaceae</taxon>
        <taxon>Heliorestis</taxon>
    </lineage>
</organism>
<dbReference type="GO" id="GO:0005829">
    <property type="term" value="C:cytosol"/>
    <property type="evidence" value="ECO:0007669"/>
    <property type="project" value="TreeGrafter"/>
</dbReference>
<evidence type="ECO:0000313" key="4">
    <source>
        <dbReference type="Proteomes" id="UP000468766"/>
    </source>
</evidence>
<comment type="cofactor">
    <cofactor evidence="1">
        <name>Zn(2+)</name>
        <dbReference type="ChEBI" id="CHEBI:29105"/>
    </cofactor>
</comment>
<dbReference type="RefSeq" id="WP_151619196.1">
    <property type="nucleotide sequence ID" value="NZ_WBXO01000003.1"/>
</dbReference>
<dbReference type="PANTHER" id="PTHR11647:SF1">
    <property type="entry name" value="COLLAPSIN RESPONSE MEDIATOR PROTEIN"/>
    <property type="match status" value="1"/>
</dbReference>
<reference evidence="3 4" key="1">
    <citation type="submission" date="2019-10" db="EMBL/GenBank/DDBJ databases">
        <title>Whole-genome sequence of the extremophile Heliorestis acidaminivorans DSM 24790.</title>
        <authorList>
            <person name="Kyndt J.A."/>
            <person name="Meyer T.E."/>
        </authorList>
    </citation>
    <scope>NUCLEOTIDE SEQUENCE [LARGE SCALE GENOMIC DNA]</scope>
    <source>
        <strain evidence="3 4">DSM 24790</strain>
    </source>
</reference>
<dbReference type="InterPro" id="IPR011059">
    <property type="entry name" value="Metal-dep_hydrolase_composite"/>
</dbReference>
<dbReference type="OrthoDB" id="9775607at2"/>
<sequence>MAEWNRRQFLLYGGLSLVTVGTAVLVSKGAFAFEESAETAKKLSPNPIPVNWDTLIWNGKIIDGTGAPLFLGALAIEGDKISALFREKEGARPGRLQGDNGQFSLAENEQVLQVENYDSAISDIREPLTFWADENTPFVLPEHCKIINAAGRCVTPGFIDVHSHNEAYLRTNPEAELRLTQGITTQIGGNCGNSVPSITAFRKELGPLGLNYSQLVGYRNLRNQVIGDSARKATTDEIDKMVALLEAELADGAPGFSVALEYHPQTAITTQELEVYARVVKDFDKILAVHLRSESDGLLEAFDEVLSVARQTGVAVQYGHVKALFQANWSKHSLLMERFNSAIAEGIDLWGDVYAYDFSSWDFGTNRVSISEANLIDTLQQDRIFVGSDSGLYEGGRVNHPRACGNFPRILARYVRDKEVLSLETAIAKMTSLPARRFRFHDRGTLAVGQKADVLVFDPEQIQDRATRQQPGLISTGIDYLFVNGIETISASLPTKALAGQWL</sequence>
<dbReference type="Gene3D" id="3.20.20.140">
    <property type="entry name" value="Metal-dependent hydrolases"/>
    <property type="match status" value="1"/>
</dbReference>
<dbReference type="Pfam" id="PF01979">
    <property type="entry name" value="Amidohydro_1"/>
    <property type="match status" value="1"/>
</dbReference>
<accession>A0A6I0F3I5</accession>
<dbReference type="InterPro" id="IPR050378">
    <property type="entry name" value="Metallo-dep_Hydrolases_sf"/>
</dbReference>
<evidence type="ECO:0000256" key="1">
    <source>
        <dbReference type="ARBA" id="ARBA00001947"/>
    </source>
</evidence>
<dbReference type="SUPFAM" id="SSF51338">
    <property type="entry name" value="Composite domain of metallo-dependent hydrolases"/>
    <property type="match status" value="2"/>
</dbReference>
<protein>
    <submittedName>
        <fullName evidence="3">Amidohydrolase family protein</fullName>
    </submittedName>
</protein>
<evidence type="ECO:0000313" key="3">
    <source>
        <dbReference type="EMBL" id="KAB2953287.1"/>
    </source>
</evidence>
<dbReference type="Gene3D" id="2.30.40.10">
    <property type="entry name" value="Urease, subunit C, domain 1"/>
    <property type="match status" value="1"/>
</dbReference>
<keyword evidence="3" id="KW-0378">Hydrolase</keyword>